<dbReference type="RefSeq" id="WP_006333645.1">
    <property type="nucleotide sequence ID" value="NZ_BAHC01000115.1"/>
</dbReference>
<protein>
    <recommendedName>
        <fullName evidence="3">Oxidoreductase</fullName>
    </recommendedName>
</protein>
<dbReference type="InterPro" id="IPR036291">
    <property type="entry name" value="NAD(P)-bd_dom_sf"/>
</dbReference>
<gene>
    <name evidence="1" type="ORF">GORHZ_115_00100</name>
</gene>
<dbReference type="AlphaFoldDB" id="K6WA74"/>
<dbReference type="OrthoDB" id="4378575at2"/>
<comment type="caution">
    <text evidence="1">The sequence shown here is derived from an EMBL/GenBank/DDBJ whole genome shotgun (WGS) entry which is preliminary data.</text>
</comment>
<reference evidence="1 2" key="1">
    <citation type="submission" date="2012-08" db="EMBL/GenBank/DDBJ databases">
        <title>Whole genome shotgun sequence of Gordonia rhizosphera NBRC 16068.</title>
        <authorList>
            <person name="Takarada H."/>
            <person name="Isaki S."/>
            <person name="Hosoyama A."/>
            <person name="Tsuchikane K."/>
            <person name="Katsumata H."/>
            <person name="Baba S."/>
            <person name="Ohji S."/>
            <person name="Yamazaki S."/>
            <person name="Fujita N."/>
        </authorList>
    </citation>
    <scope>NUCLEOTIDE SEQUENCE [LARGE SCALE GENOMIC DNA]</scope>
    <source>
        <strain evidence="1 2">NBRC 16068</strain>
    </source>
</reference>
<dbReference type="Pfam" id="PF00106">
    <property type="entry name" value="adh_short"/>
    <property type="match status" value="1"/>
</dbReference>
<sequence length="180" mass="18587">MKPIGLEDSTVFVVAGDTAIGRLVALHFVRAGSQRIGILGSDATRAEAAAQAVFAAASGMWAVAAAGDLSSHSDAQRMVAELSAALGDADVVVNCQPDSNEVVGDVVRRAMVDRGDAVLVAVGSRDTEPTVEDARIRTVAREAGCPPEELAAAMVKAAREAREYITARSNSSHADSDQPS</sequence>
<name>K6WA74_9ACTN</name>
<dbReference type="STRING" id="1108045.GORHZ_115_00100"/>
<keyword evidence="2" id="KW-1185">Reference proteome</keyword>
<organism evidence="1 2">
    <name type="scientific">Gordonia rhizosphera NBRC 16068</name>
    <dbReference type="NCBI Taxonomy" id="1108045"/>
    <lineage>
        <taxon>Bacteria</taxon>
        <taxon>Bacillati</taxon>
        <taxon>Actinomycetota</taxon>
        <taxon>Actinomycetes</taxon>
        <taxon>Mycobacteriales</taxon>
        <taxon>Gordoniaceae</taxon>
        <taxon>Gordonia</taxon>
    </lineage>
</organism>
<dbReference type="EMBL" id="BAHC01000115">
    <property type="protein sequence ID" value="GAB90656.1"/>
    <property type="molecule type" value="Genomic_DNA"/>
</dbReference>
<proteinExistence type="predicted"/>
<evidence type="ECO:0000313" key="1">
    <source>
        <dbReference type="EMBL" id="GAB90656.1"/>
    </source>
</evidence>
<evidence type="ECO:0008006" key="3">
    <source>
        <dbReference type="Google" id="ProtNLM"/>
    </source>
</evidence>
<accession>K6WA74</accession>
<dbReference type="Gene3D" id="3.40.50.720">
    <property type="entry name" value="NAD(P)-binding Rossmann-like Domain"/>
    <property type="match status" value="1"/>
</dbReference>
<dbReference type="SUPFAM" id="SSF51735">
    <property type="entry name" value="NAD(P)-binding Rossmann-fold domains"/>
    <property type="match status" value="1"/>
</dbReference>
<dbReference type="InterPro" id="IPR002347">
    <property type="entry name" value="SDR_fam"/>
</dbReference>
<evidence type="ECO:0000313" key="2">
    <source>
        <dbReference type="Proteomes" id="UP000008363"/>
    </source>
</evidence>
<dbReference type="Proteomes" id="UP000008363">
    <property type="component" value="Unassembled WGS sequence"/>
</dbReference>